<dbReference type="AlphaFoldDB" id="A0A2M4DMT6"/>
<organism evidence="1">
    <name type="scientific">Anopheles darlingi</name>
    <name type="common">Mosquito</name>
    <dbReference type="NCBI Taxonomy" id="43151"/>
    <lineage>
        <taxon>Eukaryota</taxon>
        <taxon>Metazoa</taxon>
        <taxon>Ecdysozoa</taxon>
        <taxon>Arthropoda</taxon>
        <taxon>Hexapoda</taxon>
        <taxon>Insecta</taxon>
        <taxon>Pterygota</taxon>
        <taxon>Neoptera</taxon>
        <taxon>Endopterygota</taxon>
        <taxon>Diptera</taxon>
        <taxon>Nematocera</taxon>
        <taxon>Culicoidea</taxon>
        <taxon>Culicidae</taxon>
        <taxon>Anophelinae</taxon>
        <taxon>Anopheles</taxon>
    </lineage>
</organism>
<accession>A0A2M4DMT6</accession>
<sequence length="71" mass="8065">MSRFLFHATLVAAPPMRSLDLDLVIKNDVHQQLHHHYLVEAGGVPYRQLINRSMFQLVSPTVAMIGLVAIW</sequence>
<evidence type="ECO:0000313" key="1">
    <source>
        <dbReference type="EMBL" id="MBW78880.1"/>
    </source>
</evidence>
<protein>
    <submittedName>
        <fullName evidence="1">Putative secreted protein</fullName>
    </submittedName>
</protein>
<dbReference type="EMBL" id="GGFL01014702">
    <property type="protein sequence ID" value="MBW78880.1"/>
    <property type="molecule type" value="Transcribed_RNA"/>
</dbReference>
<name>A0A2M4DMT6_ANODA</name>
<proteinExistence type="predicted"/>
<reference evidence="1" key="1">
    <citation type="submission" date="2018-01" db="EMBL/GenBank/DDBJ databases">
        <title>An insight into the sialome of Amazonian anophelines.</title>
        <authorList>
            <person name="Ribeiro J.M."/>
            <person name="Scarpassa V."/>
            <person name="Calvo E."/>
        </authorList>
    </citation>
    <scope>NUCLEOTIDE SEQUENCE</scope>
</reference>